<proteinExistence type="predicted"/>
<keyword evidence="3" id="KW-1185">Reference proteome</keyword>
<evidence type="ECO:0000313" key="2">
    <source>
        <dbReference type="EMBL" id="PSN59885.1"/>
    </source>
</evidence>
<feature type="signal peptide" evidence="1">
    <location>
        <begin position="1"/>
        <end position="18"/>
    </location>
</feature>
<keyword evidence="1" id="KW-0732">Signal</keyword>
<protein>
    <submittedName>
        <fullName evidence="2">Uncharacterized protein</fullName>
    </submittedName>
</protein>
<accession>A0A2T2N356</accession>
<dbReference type="OrthoDB" id="2910287at2759"/>
<reference evidence="2 3" key="1">
    <citation type="journal article" date="2018" name="Front. Microbiol.">
        <title>Genome-Wide Analysis of Corynespora cassiicola Leaf Fall Disease Putative Effectors.</title>
        <authorList>
            <person name="Lopez D."/>
            <person name="Ribeiro S."/>
            <person name="Label P."/>
            <person name="Fumanal B."/>
            <person name="Venisse J.S."/>
            <person name="Kohler A."/>
            <person name="de Oliveira R.R."/>
            <person name="Labutti K."/>
            <person name="Lipzen A."/>
            <person name="Lail K."/>
            <person name="Bauer D."/>
            <person name="Ohm R.A."/>
            <person name="Barry K.W."/>
            <person name="Spatafora J."/>
            <person name="Grigoriev I.V."/>
            <person name="Martin F.M."/>
            <person name="Pujade-Renaud V."/>
        </authorList>
    </citation>
    <scope>NUCLEOTIDE SEQUENCE [LARGE SCALE GENOMIC DNA]</scope>
    <source>
        <strain evidence="2 3">Philippines</strain>
    </source>
</reference>
<dbReference type="EMBL" id="KZ678152">
    <property type="protein sequence ID" value="PSN59885.1"/>
    <property type="molecule type" value="Genomic_DNA"/>
</dbReference>
<feature type="chain" id="PRO_5015588025" evidence="1">
    <location>
        <begin position="19"/>
        <end position="154"/>
    </location>
</feature>
<name>A0A2T2N356_CORCC</name>
<sequence>MKASFFGILIAFGLYVNAVSIPTVDSAQPDAAAIAFGKAEVEKRAEGGVYICTEQYWQGECGYKKQPLGVCIHLDAPWKYTISSFGPDGGIVCSWYSDYDCKNWLEGNIRYPGIADMDTPVPGVPGCKRQSEEGVGLEPRCFGNKLGSFLCTAG</sequence>
<gene>
    <name evidence="2" type="ORF">BS50DRAFT_681988</name>
</gene>
<organism evidence="2 3">
    <name type="scientific">Corynespora cassiicola Philippines</name>
    <dbReference type="NCBI Taxonomy" id="1448308"/>
    <lineage>
        <taxon>Eukaryota</taxon>
        <taxon>Fungi</taxon>
        <taxon>Dikarya</taxon>
        <taxon>Ascomycota</taxon>
        <taxon>Pezizomycotina</taxon>
        <taxon>Dothideomycetes</taxon>
        <taxon>Pleosporomycetidae</taxon>
        <taxon>Pleosporales</taxon>
        <taxon>Corynesporascaceae</taxon>
        <taxon>Corynespora</taxon>
    </lineage>
</organism>
<evidence type="ECO:0000313" key="3">
    <source>
        <dbReference type="Proteomes" id="UP000240883"/>
    </source>
</evidence>
<evidence type="ECO:0000256" key="1">
    <source>
        <dbReference type="SAM" id="SignalP"/>
    </source>
</evidence>
<dbReference type="STRING" id="1448308.A0A2T2N356"/>
<dbReference type="AlphaFoldDB" id="A0A2T2N356"/>
<dbReference type="Proteomes" id="UP000240883">
    <property type="component" value="Unassembled WGS sequence"/>
</dbReference>